<name>A0A9P6YJK6_RHIOR</name>
<dbReference type="PANTHER" id="PTHR18460">
    <property type="entry name" value="TEL2 INTERACTING PROTEIN 1 TTI1 FAMILY MEMBER"/>
    <property type="match status" value="1"/>
</dbReference>
<proteinExistence type="predicted"/>
<comment type="caution">
    <text evidence="4">The sequence shown here is derived from an EMBL/GenBank/DDBJ whole genome shotgun (WGS) entry which is preliminary data.</text>
</comment>
<feature type="domain" description="TTI1 N-terminal TPR" evidence="2">
    <location>
        <begin position="81"/>
        <end position="369"/>
    </location>
</feature>
<evidence type="ECO:0000313" key="5">
    <source>
        <dbReference type="Proteomes" id="UP000717996"/>
    </source>
</evidence>
<protein>
    <recommendedName>
        <fullName evidence="6">TEL2-interacting protein 1</fullName>
    </recommendedName>
</protein>
<feature type="domain" description="TTI1 C-terminal TPR" evidence="3">
    <location>
        <begin position="767"/>
        <end position="1078"/>
    </location>
</feature>
<evidence type="ECO:0000259" key="3">
    <source>
        <dbReference type="Pfam" id="PF24181"/>
    </source>
</evidence>
<accession>A0A9P6YJK6</accession>
<dbReference type="Proteomes" id="UP000717996">
    <property type="component" value="Unassembled WGS sequence"/>
</dbReference>
<organism evidence="4 5">
    <name type="scientific">Rhizopus oryzae</name>
    <name type="common">Mucormycosis agent</name>
    <name type="synonym">Rhizopus arrhizus var. delemar</name>
    <dbReference type="NCBI Taxonomy" id="64495"/>
    <lineage>
        <taxon>Eukaryota</taxon>
        <taxon>Fungi</taxon>
        <taxon>Fungi incertae sedis</taxon>
        <taxon>Mucoromycota</taxon>
        <taxon>Mucoromycotina</taxon>
        <taxon>Mucoromycetes</taxon>
        <taxon>Mucorales</taxon>
        <taxon>Mucorineae</taxon>
        <taxon>Rhizopodaceae</taxon>
        <taxon>Rhizopus</taxon>
    </lineage>
</organism>
<evidence type="ECO:0000256" key="1">
    <source>
        <dbReference type="SAM" id="Coils"/>
    </source>
</evidence>
<dbReference type="Gene3D" id="1.25.10.10">
    <property type="entry name" value="Leucine-rich Repeat Variant"/>
    <property type="match status" value="1"/>
</dbReference>
<keyword evidence="1" id="KW-0175">Coiled coil</keyword>
<dbReference type="GO" id="GO:0005737">
    <property type="term" value="C:cytoplasm"/>
    <property type="evidence" value="ECO:0007669"/>
    <property type="project" value="TreeGrafter"/>
</dbReference>
<dbReference type="Pfam" id="PF24176">
    <property type="entry name" value="TPR_TTI1_2nd"/>
    <property type="match status" value="1"/>
</dbReference>
<dbReference type="InterPro" id="IPR057567">
    <property type="entry name" value="TPR_TTI1_C"/>
</dbReference>
<dbReference type="PANTHER" id="PTHR18460:SF3">
    <property type="entry name" value="TELO2-INTERACTING PROTEIN 1 HOMOLOG"/>
    <property type="match status" value="1"/>
</dbReference>
<evidence type="ECO:0008006" key="6">
    <source>
        <dbReference type="Google" id="ProtNLM"/>
    </source>
</evidence>
<reference evidence="4" key="1">
    <citation type="journal article" date="2020" name="Microb. Genom.">
        <title>Genetic diversity of clinical and environmental Mucorales isolates obtained from an investigation of mucormycosis cases among solid organ transplant recipients.</title>
        <authorList>
            <person name="Nguyen M.H."/>
            <person name="Kaul D."/>
            <person name="Muto C."/>
            <person name="Cheng S.J."/>
            <person name="Richter R.A."/>
            <person name="Bruno V.M."/>
            <person name="Liu G."/>
            <person name="Beyhan S."/>
            <person name="Sundermann A.J."/>
            <person name="Mounaud S."/>
            <person name="Pasculle A.W."/>
            <person name="Nierman W.C."/>
            <person name="Driscoll E."/>
            <person name="Cumbie R."/>
            <person name="Clancy C.J."/>
            <person name="Dupont C.L."/>
        </authorList>
    </citation>
    <scope>NUCLEOTIDE SEQUENCE</scope>
    <source>
        <strain evidence="4">GL16</strain>
    </source>
</reference>
<gene>
    <name evidence="4" type="ORF">G6F51_002550</name>
</gene>
<dbReference type="Pfam" id="PF24181">
    <property type="entry name" value="TPR_TTI1_C"/>
    <property type="match status" value="1"/>
</dbReference>
<dbReference type="Pfam" id="PF24173">
    <property type="entry name" value="TPR_TTI1_N"/>
    <property type="match status" value="1"/>
</dbReference>
<dbReference type="Pfam" id="PF21547">
    <property type="entry name" value="TTI1"/>
    <property type="match status" value="1"/>
</dbReference>
<dbReference type="InterPro" id="IPR011989">
    <property type="entry name" value="ARM-like"/>
</dbReference>
<dbReference type="SUPFAM" id="SSF48371">
    <property type="entry name" value="ARM repeat"/>
    <property type="match status" value="1"/>
</dbReference>
<dbReference type="InterPro" id="IPR016024">
    <property type="entry name" value="ARM-type_fold"/>
</dbReference>
<feature type="coiled-coil region" evidence="1">
    <location>
        <begin position="857"/>
        <end position="884"/>
    </location>
</feature>
<sequence length="1125" mass="128856">MASIVDYELRKEKIEAFSKSVHSLSFNLSNENIRRLSTILNDFFFFLDAIPDYGTGLEPQYAQTILMALLHLYRPMAIEKLHENDTIMEPSLKIMHYILSKTLIKQLLIPQFTTELLIFFGTLIYRDNKPKRLSEEVKHLVVKCISSALPAKYKEGRYSSFEMSPNYRLIGVIRNESFLPKASQGIKGLIDIIQQEKNIQLRLDALTVLNQYLIDNLKEIDMVATMFPGTASKLCTTLAQQPEKESHLIVSGILRTLGELIHVLLSDENNDTLVEINTFQDIVKARSFSAKQDPATDSTGKLRTKEWYEKTKTGLLAMLTLAFKNRSYTDWRKRLAYLDFAYTLLSISTRTLDNCVRLLIQVIVLHRDDPYDQVSNKSLVYMESLRHYPSFESTIAPILKDELYECIMKFPKHMISGNEQEKINILSLITGLVLFLDKESKNVLSTALTKSSDGWMTALEINKESLHTLEEQTGQKFIEQAGSQGMPLYPKIRFKHIVNDDTAEKLARMLNFIGRYCDLQTWIHHYMRYVSTDSLNQSEPQAAFIVHSLLAGAVAADGRLEKEEDIVDDWINYDHEYFEKPDFLKIISRQVLHDTVSMLTLAASIDTKPPSAVTKTATLIVMDEDSSSVLNICFGLQLVGLTTSVIDIEDLQELLITMLYPLLAHLGSSNVYIHTYALITLNTIALTCGLKNARELAITNIDYVINMISQHISVLSVHNRVPFVLKALIGVSGSDSIKFLQDTVQEICDTLDRYHHDNWLSSELCSVLAEIVYIVERDLSYHEPRTDKMQEKQDMNCEQATVSEEISMFIQHEEEDFSAEYKSMEEIGKYFLDRQEKGLNENLSLEQAIKEGNASFNKNGKERIIGEEKEVEEAEEAIIEKEKEEPLTYEQTMVKEIMEKASHFLTASSAQLRSQILQLLGSGVFVLSNQVSTLNILVHDIWTFIVNRFDDKENYVVYHAALLIEKISTVSTDFLSKKFAQHIWPRFKTLLKRGTDLSVSNAESKNYSIYSTYHRTQLCVLRSLTNILKHVPVRQPLAKEILEETKFYYSHDKVHSQLRETCLELLESLFIQQPDTVWLYQFSLNSELQAKLGVSPSPLLEPFVIPKWINPKAYALEQNTRTILL</sequence>
<dbReference type="InterPro" id="IPR049362">
    <property type="entry name" value="TTI1_rpt"/>
</dbReference>
<dbReference type="EMBL" id="JAANIT010000224">
    <property type="protein sequence ID" value="KAG1550256.1"/>
    <property type="molecule type" value="Genomic_DNA"/>
</dbReference>
<evidence type="ECO:0000313" key="4">
    <source>
        <dbReference type="EMBL" id="KAG1550256.1"/>
    </source>
</evidence>
<dbReference type="AlphaFoldDB" id="A0A9P6YJK6"/>
<dbReference type="InterPro" id="IPR057566">
    <property type="entry name" value="TPR_TTI1_N"/>
</dbReference>
<dbReference type="InterPro" id="IPR052587">
    <property type="entry name" value="TELO2-interacting_protein_1"/>
</dbReference>
<dbReference type="OrthoDB" id="49511at2759"/>
<evidence type="ECO:0000259" key="2">
    <source>
        <dbReference type="Pfam" id="PF24173"/>
    </source>
</evidence>